<evidence type="ECO:0000256" key="2">
    <source>
        <dbReference type="SAM" id="MobiDB-lite"/>
    </source>
</evidence>
<dbReference type="PANTHER" id="PTHR34512">
    <property type="entry name" value="CELL SURFACE PROTEIN"/>
    <property type="match status" value="1"/>
</dbReference>
<dbReference type="InterPro" id="IPR018391">
    <property type="entry name" value="PQQ_b-propeller_rpt"/>
</dbReference>
<protein>
    <submittedName>
        <fullName evidence="4">PQQ-like domain-containing protein</fullName>
    </submittedName>
</protein>
<evidence type="ECO:0000259" key="3">
    <source>
        <dbReference type="Pfam" id="PF13360"/>
    </source>
</evidence>
<reference evidence="4 5" key="1">
    <citation type="submission" date="2016-10" db="EMBL/GenBank/DDBJ databases">
        <authorList>
            <person name="Varghese N."/>
            <person name="Submissions S."/>
        </authorList>
    </citation>
    <scope>NUCLEOTIDE SEQUENCE [LARGE SCALE GENOMIC DNA]</scope>
    <source>
        <strain evidence="4 5">CGMCC 1.3527</strain>
    </source>
</reference>
<dbReference type="Proteomes" id="UP000324020">
    <property type="component" value="Unassembled WGS sequence"/>
</dbReference>
<feature type="compositionally biased region" description="Polar residues" evidence="2">
    <location>
        <begin position="281"/>
        <end position="297"/>
    </location>
</feature>
<sequence>MNSIQSSPTVVDDSLFVGDGRGTLYAIDAETGNRRWAFESTRIRSSPTVADGTVFVGSFDHNLYAVDAETGNQQWAFETGDFIASSPTVIDSTVFVGSDDGYLYAVDAETGDQEWAFQTGGRIRSSPTVVDGTVLVGSSDGNICAVDTETGDQRWEFEIGSGVNSSPTVVDGTVFVGSADGNLYAVATGVDGSSEDSRVLLGTLGHHGDRRFANQSIDIPAHALYTSWVRNNADWLAIGGVGIGGGIGGISLIRRREDTRESKQDPPNESSGESSAMPPSETAQSTTPTDQSGTDASSRVDEFRSEAETALEMAVAAKENNLFDEAEDAYDVALTQYEAALDELDAGDAETRTKVEESIDAAHAELTALETLHEQQEEIIETLETAEHSFQVAIMAYVEGSQTLARIRFRQARDSFAEAVDIVEDSDEDLLSPPVEVSVQPDRELASTALSELPAVPEAAVASLSDAGVNEIDELEEREEPPWPPTPVETLATEETTSDRVETTLTLLSWWEDTDSHEFETAAAVSRRRDQAEYGFARSS</sequence>
<keyword evidence="1" id="KW-0175">Coiled coil</keyword>
<feature type="coiled-coil region" evidence="1">
    <location>
        <begin position="323"/>
        <end position="389"/>
    </location>
</feature>
<dbReference type="PANTHER" id="PTHR34512:SF30">
    <property type="entry name" value="OUTER MEMBRANE PROTEIN ASSEMBLY FACTOR BAMB"/>
    <property type="match status" value="1"/>
</dbReference>
<proteinExistence type="predicted"/>
<dbReference type="Gene3D" id="2.130.10.10">
    <property type="entry name" value="YVTN repeat-like/Quinoprotein amine dehydrogenase"/>
    <property type="match status" value="1"/>
</dbReference>
<dbReference type="InterPro" id="IPR002372">
    <property type="entry name" value="PQQ_rpt_dom"/>
</dbReference>
<evidence type="ECO:0000256" key="1">
    <source>
        <dbReference type="SAM" id="Coils"/>
    </source>
</evidence>
<dbReference type="EMBL" id="FNBO01000004">
    <property type="protein sequence ID" value="SDF44204.1"/>
    <property type="molecule type" value="Genomic_DNA"/>
</dbReference>
<dbReference type="SMART" id="SM00564">
    <property type="entry name" value="PQQ"/>
    <property type="match status" value="5"/>
</dbReference>
<dbReference type="Gene3D" id="2.40.128.630">
    <property type="match status" value="1"/>
</dbReference>
<dbReference type="AlphaFoldDB" id="A0A1G7L4E2"/>
<dbReference type="Pfam" id="PF13360">
    <property type="entry name" value="PQQ_2"/>
    <property type="match status" value="2"/>
</dbReference>
<dbReference type="SUPFAM" id="SSF50998">
    <property type="entry name" value="Quinoprotein alcohol dehydrogenase-like"/>
    <property type="match status" value="2"/>
</dbReference>
<gene>
    <name evidence="4" type="ORF">SAMN04488067_104208</name>
</gene>
<keyword evidence="5" id="KW-1185">Reference proteome</keyword>
<dbReference type="InterPro" id="IPR015943">
    <property type="entry name" value="WD40/YVTN_repeat-like_dom_sf"/>
</dbReference>
<feature type="domain" description="Pyrrolo-quinoline quinone repeat" evidence="3">
    <location>
        <begin position="5"/>
        <end position="80"/>
    </location>
</feature>
<feature type="domain" description="Pyrrolo-quinoline quinone repeat" evidence="3">
    <location>
        <begin position="86"/>
        <end position="187"/>
    </location>
</feature>
<evidence type="ECO:0000313" key="4">
    <source>
        <dbReference type="EMBL" id="SDF44204.1"/>
    </source>
</evidence>
<feature type="region of interest" description="Disordered" evidence="2">
    <location>
        <begin position="255"/>
        <end position="305"/>
    </location>
</feature>
<organism evidence="4 5">
    <name type="scientific">Halorubrum xinjiangense</name>
    <dbReference type="NCBI Taxonomy" id="261291"/>
    <lineage>
        <taxon>Archaea</taxon>
        <taxon>Methanobacteriati</taxon>
        <taxon>Methanobacteriota</taxon>
        <taxon>Stenosarchaea group</taxon>
        <taxon>Halobacteria</taxon>
        <taxon>Halobacteriales</taxon>
        <taxon>Haloferacaceae</taxon>
        <taxon>Halorubrum</taxon>
    </lineage>
</organism>
<feature type="region of interest" description="Disordered" evidence="2">
    <location>
        <begin position="473"/>
        <end position="499"/>
    </location>
</feature>
<dbReference type="InterPro" id="IPR011047">
    <property type="entry name" value="Quinoprotein_ADH-like_sf"/>
</dbReference>
<feature type="compositionally biased region" description="Basic and acidic residues" evidence="2">
    <location>
        <begin position="255"/>
        <end position="266"/>
    </location>
</feature>
<accession>A0A1G7L4E2</accession>
<name>A0A1G7L4E2_9EURY</name>
<evidence type="ECO:0000313" key="5">
    <source>
        <dbReference type="Proteomes" id="UP000324020"/>
    </source>
</evidence>